<dbReference type="GO" id="GO:0045493">
    <property type="term" value="P:xylan catabolic process"/>
    <property type="evidence" value="ECO:0007669"/>
    <property type="project" value="UniProtKB-KW"/>
</dbReference>
<evidence type="ECO:0008006" key="11">
    <source>
        <dbReference type="Google" id="ProtNLM"/>
    </source>
</evidence>
<dbReference type="InterPro" id="IPR043595">
    <property type="entry name" value="FaeB/C/D"/>
</dbReference>
<keyword evidence="2" id="KW-0964">Secreted</keyword>
<dbReference type="SUPFAM" id="SSF53474">
    <property type="entry name" value="alpha/beta-Hydrolases"/>
    <property type="match status" value="1"/>
</dbReference>
<dbReference type="AlphaFoldDB" id="A0A814H521"/>
<keyword evidence="4 8" id="KW-0732">Signal</keyword>
<comment type="caution">
    <text evidence="9">The sequence shown here is derived from an EMBL/GenBank/DDBJ whole genome shotgun (WGS) entry which is preliminary data.</text>
</comment>
<proteinExistence type="predicted"/>
<organism evidence="9 10">
    <name type="scientific">Rotaria magnacalcarata</name>
    <dbReference type="NCBI Taxonomy" id="392030"/>
    <lineage>
        <taxon>Eukaryota</taxon>
        <taxon>Metazoa</taxon>
        <taxon>Spiralia</taxon>
        <taxon>Gnathifera</taxon>
        <taxon>Rotifera</taxon>
        <taxon>Eurotatoria</taxon>
        <taxon>Bdelloidea</taxon>
        <taxon>Philodinida</taxon>
        <taxon>Philodinidae</taxon>
        <taxon>Rotaria</taxon>
    </lineage>
</organism>
<keyword evidence="7" id="KW-0624">Polysaccharide degradation</keyword>
<evidence type="ECO:0000256" key="7">
    <source>
        <dbReference type="ARBA" id="ARBA00023326"/>
    </source>
</evidence>
<keyword evidence="3" id="KW-0858">Xylan degradation</keyword>
<dbReference type="PANTHER" id="PTHR38050">
    <property type="match status" value="1"/>
</dbReference>
<dbReference type="GO" id="GO:0030600">
    <property type="term" value="F:feruloyl esterase activity"/>
    <property type="evidence" value="ECO:0007669"/>
    <property type="project" value="InterPro"/>
</dbReference>
<dbReference type="PANTHER" id="PTHR38050:SF2">
    <property type="entry name" value="FERULOYL ESTERASE C-RELATED"/>
    <property type="match status" value="1"/>
</dbReference>
<feature type="chain" id="PRO_5032793949" description="Feruloyl esterase" evidence="8">
    <location>
        <begin position="23"/>
        <end position="362"/>
    </location>
</feature>
<dbReference type="Gene3D" id="3.40.50.1820">
    <property type="entry name" value="alpha/beta hydrolase"/>
    <property type="match status" value="2"/>
</dbReference>
<sequence>MRQQLLLCWASILALAVLPSESALSSGCGKSLPDDFSSGQTTSMEAPAINGQPVRHYKVHLSANYQNDRGHAIVFSFHGHNGNMAKQEDLSQLSLKGVLINGAGIIAVYPKGKEGTDGQSAWQGAPYSAPGVDDIAFVNTMIATLQSTFCVDSSRIYATGKSNGAGFVNLLACTPSIASKIAAFATVSAAFYTGAGFVNLLACTPSIASKIAAFATVSAAFYTGTFNGDCPTQRALPILDFHGTADTVVSYNGGQSHGGTQVSIDNFRQGWASRNDCQNKSTISHLSAETDPQQLVEIQTWNTNCKTGGIVIGYKITAGQHSWPRTTLPAKCNGNVGTNDCTTTVFDATSSFIIPFFNTYTL</sequence>
<dbReference type="EMBL" id="CAJNOV010000155">
    <property type="protein sequence ID" value="CAF1005024.1"/>
    <property type="molecule type" value="Genomic_DNA"/>
</dbReference>
<evidence type="ECO:0000256" key="5">
    <source>
        <dbReference type="ARBA" id="ARBA00022801"/>
    </source>
</evidence>
<evidence type="ECO:0000256" key="4">
    <source>
        <dbReference type="ARBA" id="ARBA00022729"/>
    </source>
</evidence>
<dbReference type="GO" id="GO:0005576">
    <property type="term" value="C:extracellular region"/>
    <property type="evidence" value="ECO:0007669"/>
    <property type="project" value="UniProtKB-SubCell"/>
</dbReference>
<evidence type="ECO:0000256" key="1">
    <source>
        <dbReference type="ARBA" id="ARBA00004613"/>
    </source>
</evidence>
<evidence type="ECO:0000256" key="2">
    <source>
        <dbReference type="ARBA" id="ARBA00022525"/>
    </source>
</evidence>
<protein>
    <recommendedName>
        <fullName evidence="11">Feruloyl esterase</fullName>
    </recommendedName>
</protein>
<evidence type="ECO:0000256" key="3">
    <source>
        <dbReference type="ARBA" id="ARBA00022651"/>
    </source>
</evidence>
<dbReference type="Proteomes" id="UP000663855">
    <property type="component" value="Unassembled WGS sequence"/>
</dbReference>
<evidence type="ECO:0000313" key="9">
    <source>
        <dbReference type="EMBL" id="CAF1005024.1"/>
    </source>
</evidence>
<evidence type="ECO:0000256" key="6">
    <source>
        <dbReference type="ARBA" id="ARBA00023277"/>
    </source>
</evidence>
<keyword evidence="5" id="KW-0378">Hydrolase</keyword>
<evidence type="ECO:0000313" key="10">
    <source>
        <dbReference type="Proteomes" id="UP000663855"/>
    </source>
</evidence>
<name>A0A814H521_9BILA</name>
<gene>
    <name evidence="9" type="ORF">CJN711_LOCUS2541</name>
</gene>
<accession>A0A814H521</accession>
<dbReference type="InterPro" id="IPR029058">
    <property type="entry name" value="AB_hydrolase_fold"/>
</dbReference>
<comment type="subcellular location">
    <subcellularLocation>
        <location evidence="1">Secreted</location>
    </subcellularLocation>
</comment>
<reference evidence="9" key="1">
    <citation type="submission" date="2021-02" db="EMBL/GenBank/DDBJ databases">
        <authorList>
            <person name="Nowell W R."/>
        </authorList>
    </citation>
    <scope>NUCLEOTIDE SEQUENCE</scope>
</reference>
<feature type="signal peptide" evidence="8">
    <location>
        <begin position="1"/>
        <end position="22"/>
    </location>
</feature>
<evidence type="ECO:0000256" key="8">
    <source>
        <dbReference type="SAM" id="SignalP"/>
    </source>
</evidence>
<keyword evidence="6" id="KW-0119">Carbohydrate metabolism</keyword>